<comment type="caution">
    <text evidence="5">The sequence shown here is derived from an EMBL/GenBank/DDBJ whole genome shotgun (WGS) entry which is preliminary data.</text>
</comment>
<name>A0A948T9K6_9BACT</name>
<dbReference type="InterPro" id="IPR029062">
    <property type="entry name" value="Class_I_gatase-like"/>
</dbReference>
<evidence type="ECO:0000313" key="5">
    <source>
        <dbReference type="EMBL" id="MBU3837082.1"/>
    </source>
</evidence>
<dbReference type="Gene3D" id="3.40.50.880">
    <property type="match status" value="1"/>
</dbReference>
<evidence type="ECO:0000256" key="1">
    <source>
        <dbReference type="ARBA" id="ARBA00023016"/>
    </source>
</evidence>
<dbReference type="PANTHER" id="PTHR48094">
    <property type="entry name" value="PROTEIN/NUCLEIC ACID DEGLYCASE DJ-1-RELATED"/>
    <property type="match status" value="1"/>
</dbReference>
<proteinExistence type="inferred from homology"/>
<feature type="domain" description="DJ-1/PfpI" evidence="4">
    <location>
        <begin position="4"/>
        <end position="181"/>
    </location>
</feature>
<dbReference type="EMBL" id="JAHLFW010000018">
    <property type="protein sequence ID" value="MBU3837082.1"/>
    <property type="molecule type" value="Genomic_DNA"/>
</dbReference>
<evidence type="ECO:0000313" key="6">
    <source>
        <dbReference type="Proteomes" id="UP000783796"/>
    </source>
</evidence>
<gene>
    <name evidence="5" type="ORF">H9777_01885</name>
</gene>
<dbReference type="GO" id="GO:0019243">
    <property type="term" value="P:methylglyoxal catabolic process to D-lactate via S-lactoyl-glutathione"/>
    <property type="evidence" value="ECO:0007669"/>
    <property type="project" value="TreeGrafter"/>
</dbReference>
<evidence type="ECO:0000259" key="4">
    <source>
        <dbReference type="Pfam" id="PF01965"/>
    </source>
</evidence>
<evidence type="ECO:0000256" key="3">
    <source>
        <dbReference type="ARBA" id="ARBA00038493"/>
    </source>
</evidence>
<sequence length="188" mass="21367">MKNKIGILIESDYYENEIFYYQFRFKEAGYEVHLLSRLWGNPGITFTGHEFRAPIYCNESFETLTEKDMDSYAAIIVPAGMVSDRLRYTEDIHQLPPACTFLQNVFARKDIVKGVICHGLWLLSPISEVVKGRKMTVHNNLLGDAKNYGVDYVDADVVVDSDLISARTGGHCYLLASELLKALEAKKY</sequence>
<dbReference type="GO" id="GO:0005737">
    <property type="term" value="C:cytoplasm"/>
    <property type="evidence" value="ECO:0007669"/>
    <property type="project" value="TreeGrafter"/>
</dbReference>
<dbReference type="InterPro" id="IPR002818">
    <property type="entry name" value="DJ-1/PfpI"/>
</dbReference>
<reference evidence="5" key="1">
    <citation type="journal article" date="2021" name="PeerJ">
        <title>Extensive microbial diversity within the chicken gut microbiome revealed by metagenomics and culture.</title>
        <authorList>
            <person name="Gilroy R."/>
            <person name="Ravi A."/>
            <person name="Getino M."/>
            <person name="Pursley I."/>
            <person name="Horton D.L."/>
            <person name="Alikhan N.F."/>
            <person name="Baker D."/>
            <person name="Gharbi K."/>
            <person name="Hall N."/>
            <person name="Watson M."/>
            <person name="Adriaenssens E.M."/>
            <person name="Foster-Nyarko E."/>
            <person name="Jarju S."/>
            <person name="Secka A."/>
            <person name="Antonio M."/>
            <person name="Oren A."/>
            <person name="Chaudhuri R.R."/>
            <person name="La Ragione R."/>
            <person name="Hildebrand F."/>
            <person name="Pallen M.J."/>
        </authorList>
    </citation>
    <scope>NUCLEOTIDE SEQUENCE</scope>
    <source>
        <strain evidence="5">G4-2901</strain>
    </source>
</reference>
<keyword evidence="1" id="KW-0346">Stress response</keyword>
<evidence type="ECO:0000256" key="2">
    <source>
        <dbReference type="ARBA" id="ARBA00023239"/>
    </source>
</evidence>
<protein>
    <submittedName>
        <fullName evidence="5">DJ-1/PfpI family protein</fullName>
    </submittedName>
</protein>
<accession>A0A948T9K6</accession>
<dbReference type="AlphaFoldDB" id="A0A948T9K6"/>
<dbReference type="GO" id="GO:0019172">
    <property type="term" value="F:glyoxalase III activity"/>
    <property type="evidence" value="ECO:0007669"/>
    <property type="project" value="TreeGrafter"/>
</dbReference>
<dbReference type="PANTHER" id="PTHR48094:SF11">
    <property type="entry name" value="GLUTATHIONE-INDEPENDENT GLYOXALASE HSP31-RELATED"/>
    <property type="match status" value="1"/>
</dbReference>
<organism evidence="5 6">
    <name type="scientific">Candidatus Phocaeicola faecigallinarum</name>
    <dbReference type="NCBI Taxonomy" id="2838732"/>
    <lineage>
        <taxon>Bacteria</taxon>
        <taxon>Pseudomonadati</taxon>
        <taxon>Bacteroidota</taxon>
        <taxon>Bacteroidia</taxon>
        <taxon>Bacteroidales</taxon>
        <taxon>Bacteroidaceae</taxon>
        <taxon>Phocaeicola</taxon>
    </lineage>
</organism>
<dbReference type="Pfam" id="PF01965">
    <property type="entry name" value="DJ-1_PfpI"/>
    <property type="match status" value="1"/>
</dbReference>
<dbReference type="SUPFAM" id="SSF52317">
    <property type="entry name" value="Class I glutamine amidotransferase-like"/>
    <property type="match status" value="1"/>
</dbReference>
<reference evidence="5" key="2">
    <citation type="submission" date="2021-04" db="EMBL/GenBank/DDBJ databases">
        <authorList>
            <person name="Gilroy R."/>
        </authorList>
    </citation>
    <scope>NUCLEOTIDE SEQUENCE</scope>
    <source>
        <strain evidence="5">G4-2901</strain>
    </source>
</reference>
<keyword evidence="2" id="KW-0456">Lyase</keyword>
<comment type="similarity">
    <text evidence="3">Belongs to the peptidase C56 family. HSP31-like subfamily.</text>
</comment>
<dbReference type="InterPro" id="IPR050325">
    <property type="entry name" value="Prot/Nucl_acid_deglycase"/>
</dbReference>
<dbReference type="Proteomes" id="UP000783796">
    <property type="component" value="Unassembled WGS sequence"/>
</dbReference>